<gene>
    <name evidence="2" type="ORF">LTR77_006527</name>
</gene>
<protein>
    <recommendedName>
        <fullName evidence="4">PLC-like phosphodiesterase</fullName>
    </recommendedName>
</protein>
<dbReference type="EMBL" id="JAVRRT010000010">
    <property type="protein sequence ID" value="KAK5167960.1"/>
    <property type="molecule type" value="Genomic_DNA"/>
</dbReference>
<evidence type="ECO:0008006" key="4">
    <source>
        <dbReference type="Google" id="ProtNLM"/>
    </source>
</evidence>
<organism evidence="2 3">
    <name type="scientific">Saxophila tyrrhenica</name>
    <dbReference type="NCBI Taxonomy" id="1690608"/>
    <lineage>
        <taxon>Eukaryota</taxon>
        <taxon>Fungi</taxon>
        <taxon>Dikarya</taxon>
        <taxon>Ascomycota</taxon>
        <taxon>Pezizomycotina</taxon>
        <taxon>Dothideomycetes</taxon>
        <taxon>Dothideomycetidae</taxon>
        <taxon>Mycosphaerellales</taxon>
        <taxon>Extremaceae</taxon>
        <taxon>Saxophila</taxon>
    </lineage>
</organism>
<dbReference type="PANTHER" id="PTHR13593:SF146">
    <property type="entry name" value="PLC-LIKE PHOSPHODIESTERASE"/>
    <property type="match status" value="1"/>
</dbReference>
<dbReference type="RefSeq" id="XP_064657570.1">
    <property type="nucleotide sequence ID" value="XM_064803769.1"/>
</dbReference>
<sequence length="309" mass="34109">MLLFVALLAGLLALTNASPIGRPRDEQQVCNGSADVCSRKYSDMSFIGTHNSAFVGDIDDLRVNQRLSVTEQLDAGVRFLQAQMHRDDFGRLSMCHTSCWLFYAGSLEDYLKTIKTWLASHSDAVVTLLLTNGDSVSASDIGDVVKSTGLKDYAFVPSSSPKRLAMSDWPTLGDMVSNDSRFVMFLDYGADESSTPFILDEFHYFFETPYDVTDPSFSQCSIDRPPNAKPDDRMYIVNHFLDKEVFGSDDVLVPDTDANFETNAATGPGSIGAQVGRCEEKHGRTPNVVLLDMFDRGNWMDAQVAMNAS</sequence>
<name>A0AAV9P4V7_9PEZI</name>
<evidence type="ECO:0000313" key="2">
    <source>
        <dbReference type="EMBL" id="KAK5167960.1"/>
    </source>
</evidence>
<dbReference type="InterPro" id="IPR017946">
    <property type="entry name" value="PLC-like_Pdiesterase_TIM-brl"/>
</dbReference>
<dbReference type="PANTHER" id="PTHR13593">
    <property type="match status" value="1"/>
</dbReference>
<dbReference type="Proteomes" id="UP001337655">
    <property type="component" value="Unassembled WGS sequence"/>
</dbReference>
<feature type="signal peptide" evidence="1">
    <location>
        <begin position="1"/>
        <end position="17"/>
    </location>
</feature>
<dbReference type="GO" id="GO:0008081">
    <property type="term" value="F:phosphoric diester hydrolase activity"/>
    <property type="evidence" value="ECO:0007669"/>
    <property type="project" value="InterPro"/>
</dbReference>
<reference evidence="2 3" key="1">
    <citation type="submission" date="2023-08" db="EMBL/GenBank/DDBJ databases">
        <title>Black Yeasts Isolated from many extreme environments.</title>
        <authorList>
            <person name="Coleine C."/>
            <person name="Stajich J.E."/>
            <person name="Selbmann L."/>
        </authorList>
    </citation>
    <scope>NUCLEOTIDE SEQUENCE [LARGE SCALE GENOMIC DNA]</scope>
    <source>
        <strain evidence="2 3">CCFEE 5935</strain>
    </source>
</reference>
<dbReference type="InterPro" id="IPR051057">
    <property type="entry name" value="PI-PLC_domain"/>
</dbReference>
<keyword evidence="3" id="KW-1185">Reference proteome</keyword>
<proteinExistence type="predicted"/>
<feature type="chain" id="PRO_5043519112" description="PLC-like phosphodiesterase" evidence="1">
    <location>
        <begin position="18"/>
        <end position="309"/>
    </location>
</feature>
<dbReference type="GeneID" id="89927867"/>
<evidence type="ECO:0000313" key="3">
    <source>
        <dbReference type="Proteomes" id="UP001337655"/>
    </source>
</evidence>
<dbReference type="Gene3D" id="3.20.20.190">
    <property type="entry name" value="Phosphatidylinositol (PI) phosphodiesterase"/>
    <property type="match status" value="1"/>
</dbReference>
<evidence type="ECO:0000256" key="1">
    <source>
        <dbReference type="SAM" id="SignalP"/>
    </source>
</evidence>
<dbReference type="Pfam" id="PF26146">
    <property type="entry name" value="PI-PLC_X"/>
    <property type="match status" value="1"/>
</dbReference>
<dbReference type="AlphaFoldDB" id="A0AAV9P4V7"/>
<dbReference type="SUPFAM" id="SSF51695">
    <property type="entry name" value="PLC-like phosphodiesterases"/>
    <property type="match status" value="1"/>
</dbReference>
<keyword evidence="1" id="KW-0732">Signal</keyword>
<dbReference type="GO" id="GO:0006629">
    <property type="term" value="P:lipid metabolic process"/>
    <property type="evidence" value="ECO:0007669"/>
    <property type="project" value="InterPro"/>
</dbReference>
<comment type="caution">
    <text evidence="2">The sequence shown here is derived from an EMBL/GenBank/DDBJ whole genome shotgun (WGS) entry which is preliminary data.</text>
</comment>
<accession>A0AAV9P4V7</accession>